<proteinExistence type="predicted"/>
<sequence length="301" mass="32838">MTDLAIPEQQQNAPAVPVQQSPLALPQTSMAVWAHEADLAYQLADRLSTTSFIPSTMRGRVGDITACLLAGNELGLKPMAALKSMDVIQGVPALRAHAMRGLVQSHGHKLKLVESTPEKCVYSGKRRDEDDWQTVTWTIPRAALLGLTGKSEWKKQPQTMLVARATGEICRLIASDVLHAVPYTSEELRDTEPRWSAAHVGAPATAAEILGSPAPTPQDDPEQPAEAELGIPADSDAQRPPTAWELSWEKVVAQARRLDWDKDRTLAEFAERNNFPVSESSNEHLDEFAEYLRALVAAGVA</sequence>
<evidence type="ECO:0008006" key="3">
    <source>
        <dbReference type="Google" id="ProtNLM"/>
    </source>
</evidence>
<gene>
    <name evidence="1" type="ORF">ACEZDE_29800</name>
</gene>
<keyword evidence="2" id="KW-1185">Reference proteome</keyword>
<name>A0ABV6W4X8_9ACTN</name>
<dbReference type="EMBL" id="JBHFAB010000030">
    <property type="protein sequence ID" value="MFC1420808.1"/>
    <property type="molecule type" value="Genomic_DNA"/>
</dbReference>
<dbReference type="RefSeq" id="WP_380542779.1">
    <property type="nucleotide sequence ID" value="NZ_JBHFAB010000030.1"/>
</dbReference>
<organism evidence="1 2">
    <name type="scientific">Streptacidiphilus cavernicola</name>
    <dbReference type="NCBI Taxonomy" id="3342716"/>
    <lineage>
        <taxon>Bacteria</taxon>
        <taxon>Bacillati</taxon>
        <taxon>Actinomycetota</taxon>
        <taxon>Actinomycetes</taxon>
        <taxon>Kitasatosporales</taxon>
        <taxon>Streptomycetaceae</taxon>
        <taxon>Streptacidiphilus</taxon>
    </lineage>
</organism>
<evidence type="ECO:0000313" key="1">
    <source>
        <dbReference type="EMBL" id="MFC1420808.1"/>
    </source>
</evidence>
<protein>
    <recommendedName>
        <fullName evidence="3">Recombinase RecT</fullName>
    </recommendedName>
</protein>
<dbReference type="Proteomes" id="UP001592531">
    <property type="component" value="Unassembled WGS sequence"/>
</dbReference>
<accession>A0ABV6W4X8</accession>
<reference evidence="1 2" key="1">
    <citation type="submission" date="2024-09" db="EMBL/GenBank/DDBJ databases">
        <authorList>
            <person name="Lee S.D."/>
        </authorList>
    </citation>
    <scope>NUCLEOTIDE SEQUENCE [LARGE SCALE GENOMIC DNA]</scope>
    <source>
        <strain evidence="1 2">N8-3</strain>
    </source>
</reference>
<comment type="caution">
    <text evidence="1">The sequence shown here is derived from an EMBL/GenBank/DDBJ whole genome shotgun (WGS) entry which is preliminary data.</text>
</comment>
<evidence type="ECO:0000313" key="2">
    <source>
        <dbReference type="Proteomes" id="UP001592531"/>
    </source>
</evidence>